<reference evidence="1 2" key="1">
    <citation type="submission" date="2018-05" db="EMBL/GenBank/DDBJ databases">
        <title>Genome sequencing and assembly of the regulated plant pathogen Lachnellula willkommii and related sister species for the development of diagnostic species identification markers.</title>
        <authorList>
            <person name="Giroux E."/>
            <person name="Bilodeau G."/>
        </authorList>
    </citation>
    <scope>NUCLEOTIDE SEQUENCE [LARGE SCALE GENOMIC DNA]</scope>
    <source>
        <strain evidence="1 2">CBS 185.66</strain>
    </source>
</reference>
<evidence type="ECO:0000313" key="1">
    <source>
        <dbReference type="EMBL" id="TVY22120.1"/>
    </source>
</evidence>
<name>A0A8H8TVD0_9HELO</name>
<sequence length="82" mass="8664">MSRLGTKEEKAAILSGWLALIGLLISPKSLGELGGMGARLLLSFSSMPDGSLKLINTYLLIKPLYSSTLHSNTILVGFLASS</sequence>
<dbReference type="GeneID" id="41989431"/>
<gene>
    <name evidence="1" type="ORF">LHYA1_G009233</name>
</gene>
<keyword evidence="2" id="KW-1185">Reference proteome</keyword>
<accession>A0A8H8TVD0</accession>
<dbReference type="EMBL" id="QGMH01000352">
    <property type="protein sequence ID" value="TVY22120.1"/>
    <property type="molecule type" value="Genomic_DNA"/>
</dbReference>
<dbReference type="AlphaFoldDB" id="A0A8H8TVD0"/>
<organism evidence="1 2">
    <name type="scientific">Lachnellula hyalina</name>
    <dbReference type="NCBI Taxonomy" id="1316788"/>
    <lineage>
        <taxon>Eukaryota</taxon>
        <taxon>Fungi</taxon>
        <taxon>Dikarya</taxon>
        <taxon>Ascomycota</taxon>
        <taxon>Pezizomycotina</taxon>
        <taxon>Leotiomycetes</taxon>
        <taxon>Helotiales</taxon>
        <taxon>Lachnaceae</taxon>
        <taxon>Lachnellula</taxon>
    </lineage>
</organism>
<proteinExistence type="predicted"/>
<dbReference type="Proteomes" id="UP000431533">
    <property type="component" value="Unassembled WGS sequence"/>
</dbReference>
<protein>
    <submittedName>
        <fullName evidence="1">Uncharacterized protein</fullName>
    </submittedName>
</protein>
<comment type="caution">
    <text evidence="1">The sequence shown here is derived from an EMBL/GenBank/DDBJ whole genome shotgun (WGS) entry which is preliminary data.</text>
</comment>
<dbReference type="RefSeq" id="XP_031000908.1">
    <property type="nucleotide sequence ID" value="XM_031154136.1"/>
</dbReference>
<evidence type="ECO:0000313" key="2">
    <source>
        <dbReference type="Proteomes" id="UP000431533"/>
    </source>
</evidence>